<reference evidence="1" key="2">
    <citation type="journal article" date="2015" name="Data Brief">
        <title>Shoot transcriptome of the giant reed, Arundo donax.</title>
        <authorList>
            <person name="Barrero R.A."/>
            <person name="Guerrero F.D."/>
            <person name="Moolhuijzen P."/>
            <person name="Goolsby J.A."/>
            <person name="Tidwell J."/>
            <person name="Bellgard S.E."/>
            <person name="Bellgard M.I."/>
        </authorList>
    </citation>
    <scope>NUCLEOTIDE SEQUENCE</scope>
    <source>
        <tissue evidence="1">Shoot tissue taken approximately 20 cm above the soil surface</tissue>
    </source>
</reference>
<sequence length="34" mass="4164">MASPPRRHLRVPSQLRRRPLMASRCRQQCLRRHI</sequence>
<proteinExistence type="predicted"/>
<name>A0A0A9AI45_ARUDO</name>
<reference evidence="1" key="1">
    <citation type="submission" date="2014-09" db="EMBL/GenBank/DDBJ databases">
        <authorList>
            <person name="Magalhaes I.L.F."/>
            <person name="Oliveira U."/>
            <person name="Santos F.R."/>
            <person name="Vidigal T.H.D.A."/>
            <person name="Brescovit A.D."/>
            <person name="Santos A.J."/>
        </authorList>
    </citation>
    <scope>NUCLEOTIDE SEQUENCE</scope>
    <source>
        <tissue evidence="1">Shoot tissue taken approximately 20 cm above the soil surface</tissue>
    </source>
</reference>
<protein>
    <submittedName>
        <fullName evidence="1">Uncharacterized protein</fullName>
    </submittedName>
</protein>
<organism evidence="1">
    <name type="scientific">Arundo donax</name>
    <name type="common">Giant reed</name>
    <name type="synonym">Donax arundinaceus</name>
    <dbReference type="NCBI Taxonomy" id="35708"/>
    <lineage>
        <taxon>Eukaryota</taxon>
        <taxon>Viridiplantae</taxon>
        <taxon>Streptophyta</taxon>
        <taxon>Embryophyta</taxon>
        <taxon>Tracheophyta</taxon>
        <taxon>Spermatophyta</taxon>
        <taxon>Magnoliopsida</taxon>
        <taxon>Liliopsida</taxon>
        <taxon>Poales</taxon>
        <taxon>Poaceae</taxon>
        <taxon>PACMAD clade</taxon>
        <taxon>Arundinoideae</taxon>
        <taxon>Arundineae</taxon>
        <taxon>Arundo</taxon>
    </lineage>
</organism>
<accession>A0A0A9AI45</accession>
<dbReference type="AlphaFoldDB" id="A0A0A9AI45"/>
<evidence type="ECO:0000313" key="1">
    <source>
        <dbReference type="EMBL" id="JAD46772.1"/>
    </source>
</evidence>
<dbReference type="EMBL" id="GBRH01251123">
    <property type="protein sequence ID" value="JAD46772.1"/>
    <property type="molecule type" value="Transcribed_RNA"/>
</dbReference>